<dbReference type="InterPro" id="IPR050767">
    <property type="entry name" value="Sel1_AlgK"/>
</dbReference>
<dbReference type="SUPFAM" id="SSF81901">
    <property type="entry name" value="HCP-like"/>
    <property type="match status" value="1"/>
</dbReference>
<reference evidence="1" key="1">
    <citation type="submission" date="2013-08" db="EMBL/GenBank/DDBJ databases">
        <authorList>
            <person name="Mendez C."/>
            <person name="Richter M."/>
            <person name="Ferrer M."/>
            <person name="Sanchez J."/>
        </authorList>
    </citation>
    <scope>NUCLEOTIDE SEQUENCE</scope>
</reference>
<dbReference type="PANTHER" id="PTHR11102">
    <property type="entry name" value="SEL-1-LIKE PROTEIN"/>
    <property type="match status" value="1"/>
</dbReference>
<accession>T1BCM7</accession>
<dbReference type="Pfam" id="PF08238">
    <property type="entry name" value="Sel1"/>
    <property type="match status" value="3"/>
</dbReference>
<reference evidence="1" key="2">
    <citation type="journal article" date="2014" name="ISME J.">
        <title>Microbial stratification in low pH oxic and suboxic macroscopic growths along an acid mine drainage.</title>
        <authorList>
            <person name="Mendez-Garcia C."/>
            <person name="Mesa V."/>
            <person name="Sprenger R.R."/>
            <person name="Richter M."/>
            <person name="Diez M.S."/>
            <person name="Solano J."/>
            <person name="Bargiela R."/>
            <person name="Golyshina O.V."/>
            <person name="Manteca A."/>
            <person name="Ramos J.L."/>
            <person name="Gallego J.R."/>
            <person name="Llorente I."/>
            <person name="Martins Dos Santos V.A."/>
            <person name="Jensen O.N."/>
            <person name="Pelaez A.I."/>
            <person name="Sanchez J."/>
            <person name="Ferrer M."/>
        </authorList>
    </citation>
    <scope>NUCLEOTIDE SEQUENCE</scope>
</reference>
<comment type="caution">
    <text evidence="1">The sequence shown here is derived from an EMBL/GenBank/DDBJ whole genome shotgun (WGS) entry which is preliminary data.</text>
</comment>
<dbReference type="SMART" id="SM00671">
    <property type="entry name" value="SEL1"/>
    <property type="match status" value="3"/>
</dbReference>
<dbReference type="AlphaFoldDB" id="T1BCM7"/>
<dbReference type="EMBL" id="AUZZ01000917">
    <property type="protein sequence ID" value="EQD66258.1"/>
    <property type="molecule type" value="Genomic_DNA"/>
</dbReference>
<dbReference type="InterPro" id="IPR006597">
    <property type="entry name" value="Sel1-like"/>
</dbReference>
<protein>
    <submittedName>
        <fullName evidence="1">Sel1 domain protein repeat-containing protein</fullName>
    </submittedName>
</protein>
<name>T1BCM7_9ZZZZ</name>
<organism evidence="1">
    <name type="scientific">mine drainage metagenome</name>
    <dbReference type="NCBI Taxonomy" id="410659"/>
    <lineage>
        <taxon>unclassified sequences</taxon>
        <taxon>metagenomes</taxon>
        <taxon>ecological metagenomes</taxon>
    </lineage>
</organism>
<gene>
    <name evidence="1" type="ORF">B2A_01230</name>
</gene>
<proteinExistence type="predicted"/>
<dbReference type="PANTHER" id="PTHR11102:SF160">
    <property type="entry name" value="ERAD-ASSOCIATED E3 UBIQUITIN-PROTEIN LIGASE COMPONENT HRD3"/>
    <property type="match status" value="1"/>
</dbReference>
<dbReference type="InterPro" id="IPR011990">
    <property type="entry name" value="TPR-like_helical_dom_sf"/>
</dbReference>
<sequence length="201" mass="22447">MKYAFLALILIATTFAARPAAALNNENYRSAHSIQTSPRREYDYSRLKLETDNGDAYFLGQGVPQDYAKAFQYYKHAASHGFASAQNKLGLMYQHALSIPQSYAKAAKWYLLAAGQGDSAAENNLGLLYERGQGVPKDTVYAYEWFDLSAINARSEQIIQSLAKQHMQEVASHMTAAQIVRAQAKALAWLKRHDRAQSNSH</sequence>
<dbReference type="Gene3D" id="1.25.40.10">
    <property type="entry name" value="Tetratricopeptide repeat domain"/>
    <property type="match status" value="1"/>
</dbReference>
<evidence type="ECO:0000313" key="1">
    <source>
        <dbReference type="EMBL" id="EQD66258.1"/>
    </source>
</evidence>